<dbReference type="RefSeq" id="WP_106355961.1">
    <property type="nucleotide sequence ID" value="NZ_PVTP01000003.1"/>
</dbReference>
<keyword evidence="1" id="KW-0812">Transmembrane</keyword>
<proteinExistence type="predicted"/>
<evidence type="ECO:0000256" key="1">
    <source>
        <dbReference type="SAM" id="Phobius"/>
    </source>
</evidence>
<keyword evidence="1" id="KW-1133">Transmembrane helix</keyword>
<keyword evidence="3" id="KW-1185">Reference proteome</keyword>
<evidence type="ECO:0000313" key="3">
    <source>
        <dbReference type="Proteomes" id="UP000238007"/>
    </source>
</evidence>
<accession>A0A2T0W1V7</accession>
<gene>
    <name evidence="2" type="ORF">CLV80_103319</name>
</gene>
<name>A0A2T0W1V7_9RHOB</name>
<dbReference type="Proteomes" id="UP000238007">
    <property type="component" value="Unassembled WGS sequence"/>
</dbReference>
<protein>
    <submittedName>
        <fullName evidence="2">Uncharacterized protein</fullName>
    </submittedName>
</protein>
<organism evidence="2 3">
    <name type="scientific">Yoonia maritima</name>
    <dbReference type="NCBI Taxonomy" id="1435347"/>
    <lineage>
        <taxon>Bacteria</taxon>
        <taxon>Pseudomonadati</taxon>
        <taxon>Pseudomonadota</taxon>
        <taxon>Alphaproteobacteria</taxon>
        <taxon>Rhodobacterales</taxon>
        <taxon>Paracoccaceae</taxon>
        <taxon>Yoonia</taxon>
    </lineage>
</organism>
<feature type="transmembrane region" description="Helical" evidence="1">
    <location>
        <begin position="24"/>
        <end position="42"/>
    </location>
</feature>
<sequence length="90" mass="10030">MTIGPKSKIFLEQAGYRQRRLRDAVRMLPVLGIVLLSIPLLWPQDSGEMSYSSGALVYVFGVWVLLIVLSAFLSRMMHVDGDPQQKGPPS</sequence>
<keyword evidence="1" id="KW-0472">Membrane</keyword>
<comment type="caution">
    <text evidence="2">The sequence shown here is derived from an EMBL/GenBank/DDBJ whole genome shotgun (WGS) entry which is preliminary data.</text>
</comment>
<evidence type="ECO:0000313" key="2">
    <source>
        <dbReference type="EMBL" id="PRY78988.1"/>
    </source>
</evidence>
<dbReference type="AlphaFoldDB" id="A0A2T0W1V7"/>
<dbReference type="OrthoDB" id="7871801at2"/>
<dbReference type="EMBL" id="PVTP01000003">
    <property type="protein sequence ID" value="PRY78988.1"/>
    <property type="molecule type" value="Genomic_DNA"/>
</dbReference>
<reference evidence="2 3" key="1">
    <citation type="submission" date="2018-03" db="EMBL/GenBank/DDBJ databases">
        <title>Genomic Encyclopedia of Archaeal and Bacterial Type Strains, Phase II (KMG-II): from individual species to whole genera.</title>
        <authorList>
            <person name="Goeker M."/>
        </authorList>
    </citation>
    <scope>NUCLEOTIDE SEQUENCE [LARGE SCALE GENOMIC DNA]</scope>
    <source>
        <strain evidence="2 3">DSM 101533</strain>
    </source>
</reference>
<feature type="transmembrane region" description="Helical" evidence="1">
    <location>
        <begin position="54"/>
        <end position="73"/>
    </location>
</feature>